<protein>
    <recommendedName>
        <fullName evidence="5">Abortive phage resistance protein</fullName>
    </recommendedName>
</protein>
<dbReference type="Pfam" id="PF22879">
    <property type="entry name" value="AIPR_N"/>
    <property type="match status" value="1"/>
</dbReference>
<dbReference type="RefSeq" id="WP_189919748.1">
    <property type="nucleotide sequence ID" value="NZ_BMSI01000003.1"/>
</dbReference>
<proteinExistence type="predicted"/>
<dbReference type="InterPro" id="IPR018891">
    <property type="entry name" value="AIPR_C"/>
</dbReference>
<reference evidence="4" key="1">
    <citation type="submission" date="2023-07" db="EMBL/GenBank/DDBJ databases">
        <title>Whole genome shotgun sequence of Streptomyces cacaoi subsp. asoensis NBRC 13813.</title>
        <authorList>
            <person name="Komaki H."/>
            <person name="Tamura T."/>
        </authorList>
    </citation>
    <scope>NUCLEOTIDE SEQUENCE [LARGE SCALE GENOMIC DNA]</scope>
    <source>
        <strain evidence="4">NBRC 13813</strain>
    </source>
</reference>
<evidence type="ECO:0000313" key="4">
    <source>
        <dbReference type="Proteomes" id="UP000649259"/>
    </source>
</evidence>
<comment type="caution">
    <text evidence="3">The sequence shown here is derived from an EMBL/GenBank/DDBJ whole genome shotgun (WGS) entry which is preliminary data.</text>
</comment>
<dbReference type="Pfam" id="PF10592">
    <property type="entry name" value="AIPR"/>
    <property type="match status" value="1"/>
</dbReference>
<feature type="domain" description="Abortive phage infection protein C-terminal" evidence="1">
    <location>
        <begin position="231"/>
        <end position="539"/>
    </location>
</feature>
<gene>
    <name evidence="3" type="ORF">Saso_70350</name>
</gene>
<organism evidence="3 4">
    <name type="scientific">Streptomyces asoensis</name>
    <dbReference type="NCBI Taxonomy" id="249586"/>
    <lineage>
        <taxon>Bacteria</taxon>
        <taxon>Bacillati</taxon>
        <taxon>Actinomycetota</taxon>
        <taxon>Actinomycetes</taxon>
        <taxon>Kitasatosporales</taxon>
        <taxon>Streptomycetaceae</taxon>
        <taxon>Streptomyces</taxon>
    </lineage>
</organism>
<keyword evidence="4" id="KW-1185">Reference proteome</keyword>
<evidence type="ECO:0000259" key="1">
    <source>
        <dbReference type="Pfam" id="PF10592"/>
    </source>
</evidence>
<accession>A0ABQ3SBQ6</accession>
<dbReference type="Proteomes" id="UP000649259">
    <property type="component" value="Unassembled WGS sequence"/>
</dbReference>
<evidence type="ECO:0008006" key="5">
    <source>
        <dbReference type="Google" id="ProtNLM"/>
    </source>
</evidence>
<dbReference type="GeneID" id="91474803"/>
<dbReference type="EMBL" id="BNEB01000005">
    <property type="protein sequence ID" value="GHI65385.1"/>
    <property type="molecule type" value="Genomic_DNA"/>
</dbReference>
<evidence type="ECO:0000259" key="2">
    <source>
        <dbReference type="Pfam" id="PF22879"/>
    </source>
</evidence>
<name>A0ABQ3SBQ6_9ACTN</name>
<evidence type="ECO:0000313" key="3">
    <source>
        <dbReference type="EMBL" id="GHI65385.1"/>
    </source>
</evidence>
<feature type="domain" description="Abortive infection phage resistance protein N-terminal" evidence="2">
    <location>
        <begin position="32"/>
        <end position="176"/>
    </location>
</feature>
<dbReference type="InterPro" id="IPR055101">
    <property type="entry name" value="AIPR_N"/>
</dbReference>
<sequence length="667" mass="74732">MAELPLADYARTLTGDIQTLAEAEDGSIPRTFTRWALEQLEESGFVSNMTVAYHSGHGVMVYGFGYSDDRSVLDLYTTAFSLDPMVDRLTKADVTRHYRRLLAFLQKAGSIRGNFDQPTEVHQLCEGVEKLLSNASKVRLFLFSNCESAARTQPEPTEFQGLPVEHHLWDLARLYRHQTSGAASEPIVVQFDPPINCLSVQSVEPNLSVTLAVVPGRHLAELYEEHRTRLLELNVRAFLQARSTVNRGIRLTLLNEPGRFLTYNNGITATATAAEFVEDAEGRRVGIRSLTGLQIVNGGQTTATLHHVFKRDKKDLDGVSVQMKLTLMGSDDLMAIVPSISRYSNTQNKVTLVDLSANDKFHVEFERVSRTLWAPPTTPGGPQTRWFYERARGSYAVEEAKQQTSIVARRKFKAENPAAQRFAKSDLAKFVNAWSGLPHLVSRGAQKSFAAFQANVKEQPPVIDADYCRRTIAMGILFKEVDKVAKAHDAGSHKALITAYTTARLCEETGRRIDLDRIWREQQVSDAIVQAAHDLCPLIMDMVIQEGKHVTEWAKSSKCWEEVSRIPWTVPEELAEELLARPVEFAVDTREEEEEQLSRLKQIELSEWEMLADWARETRALELAEQQIATTIAAKLATNATITAAQVRKALEVYDNAIEEGFSAFAP</sequence>